<dbReference type="GO" id="GO:0003676">
    <property type="term" value="F:nucleic acid binding"/>
    <property type="evidence" value="ECO:0007669"/>
    <property type="project" value="InterPro"/>
</dbReference>
<feature type="transmembrane region" description="Helical" evidence="2">
    <location>
        <begin position="40"/>
        <end position="62"/>
    </location>
</feature>
<feature type="region of interest" description="Disordered" evidence="1">
    <location>
        <begin position="450"/>
        <end position="476"/>
    </location>
</feature>
<evidence type="ECO:0000313" key="4">
    <source>
        <dbReference type="WBParaSite" id="Hba_07916"/>
    </source>
</evidence>
<reference evidence="4" key="1">
    <citation type="submission" date="2016-11" db="UniProtKB">
        <authorList>
            <consortium name="WormBaseParasite"/>
        </authorList>
    </citation>
    <scope>IDENTIFICATION</scope>
</reference>
<sequence>MSAISTDETNPMRLAKKAWNHLGLFTRQEAIEWCFAIHSFLSQCIAFGAVLANVIVLIAHFMRATHLLCCFTRSLVYEKEITVAWQALEAASDPCDLRHTNCVSWLNRTMDAKYLLSEKLVSQKRRVLMKDCVRIIYYCHVQRSSGCRYEMSVCVPKDSEEKLRIDDFNTHTCNPDESRLKRRAKPQLEDFDKPIEKRKTAAQLNAAKEESIVYSLGDSMASFFHGLSDQQFVDGEIDMEHDSFSHTDVNLPTSSSSANDDLARFISQIGDTSKRASIISQSSHLRVWNTVDIDVVDFSKRPDGPFTYVFHAKDEASQYTYAYPMVSNQPEVVGEALLIMLFQFGSPDAIKLDQIYRGTQLESMVTEKFPEVHILYYIPNRNKQGMVMTRREETMIKERIFAWLMENGKLGWVKHLNEIKHAHNSEWIDELDGTPMERFFGRTRQAENLRKRKHDTIDGREDDSLSDTYTTNSNDLREDFSLSSGIVKAED</sequence>
<proteinExistence type="predicted"/>
<keyword evidence="2" id="KW-1133">Transmembrane helix</keyword>
<dbReference type="InterPro" id="IPR012337">
    <property type="entry name" value="RNaseH-like_sf"/>
</dbReference>
<protein>
    <submittedName>
        <fullName evidence="4">DDE_Tnp_1_7 domain-containing protein</fullName>
    </submittedName>
</protein>
<dbReference type="InterPro" id="IPR036397">
    <property type="entry name" value="RNaseH_sf"/>
</dbReference>
<evidence type="ECO:0000256" key="1">
    <source>
        <dbReference type="SAM" id="MobiDB-lite"/>
    </source>
</evidence>
<dbReference type="SUPFAM" id="SSF53098">
    <property type="entry name" value="Ribonuclease H-like"/>
    <property type="match status" value="1"/>
</dbReference>
<evidence type="ECO:0000256" key="2">
    <source>
        <dbReference type="SAM" id="Phobius"/>
    </source>
</evidence>
<evidence type="ECO:0000313" key="3">
    <source>
        <dbReference type="Proteomes" id="UP000095283"/>
    </source>
</evidence>
<keyword evidence="3" id="KW-1185">Reference proteome</keyword>
<dbReference type="Proteomes" id="UP000095283">
    <property type="component" value="Unplaced"/>
</dbReference>
<dbReference type="AlphaFoldDB" id="A0A1I7WS49"/>
<keyword evidence="2" id="KW-0812">Transmembrane</keyword>
<accession>A0A1I7WS49</accession>
<name>A0A1I7WS49_HETBA</name>
<organism evidence="3 4">
    <name type="scientific">Heterorhabditis bacteriophora</name>
    <name type="common">Entomopathogenic nematode worm</name>
    <dbReference type="NCBI Taxonomy" id="37862"/>
    <lineage>
        <taxon>Eukaryota</taxon>
        <taxon>Metazoa</taxon>
        <taxon>Ecdysozoa</taxon>
        <taxon>Nematoda</taxon>
        <taxon>Chromadorea</taxon>
        <taxon>Rhabditida</taxon>
        <taxon>Rhabditina</taxon>
        <taxon>Rhabditomorpha</taxon>
        <taxon>Strongyloidea</taxon>
        <taxon>Heterorhabditidae</taxon>
        <taxon>Heterorhabditis</taxon>
    </lineage>
</organism>
<dbReference type="WBParaSite" id="Hba_07916">
    <property type="protein sequence ID" value="Hba_07916"/>
    <property type="gene ID" value="Hba_07916"/>
</dbReference>
<dbReference type="Gene3D" id="3.30.420.10">
    <property type="entry name" value="Ribonuclease H-like superfamily/Ribonuclease H"/>
    <property type="match status" value="1"/>
</dbReference>
<feature type="compositionally biased region" description="Basic and acidic residues" evidence="1">
    <location>
        <begin position="450"/>
        <end position="463"/>
    </location>
</feature>
<keyword evidence="2" id="KW-0472">Membrane</keyword>